<dbReference type="Gene3D" id="3.20.20.70">
    <property type="entry name" value="Aldolase class I"/>
    <property type="match status" value="1"/>
</dbReference>
<dbReference type="SFLD" id="SFLDS00029">
    <property type="entry name" value="Radical_SAM"/>
    <property type="match status" value="1"/>
</dbReference>
<dbReference type="AlphaFoldDB" id="A0A100YVT0"/>
<keyword evidence="6" id="KW-0411">Iron-sulfur</keyword>
<protein>
    <submittedName>
        <fullName evidence="8">Radical SAM protein</fullName>
    </submittedName>
</protein>
<dbReference type="InterPro" id="IPR058240">
    <property type="entry name" value="rSAM_sf"/>
</dbReference>
<evidence type="ECO:0000256" key="6">
    <source>
        <dbReference type="ARBA" id="ARBA00023014"/>
    </source>
</evidence>
<dbReference type="GO" id="GO:0003824">
    <property type="term" value="F:catalytic activity"/>
    <property type="evidence" value="ECO:0007669"/>
    <property type="project" value="InterPro"/>
</dbReference>
<evidence type="ECO:0000256" key="1">
    <source>
        <dbReference type="ARBA" id="ARBA00001966"/>
    </source>
</evidence>
<dbReference type="InterPro" id="IPR007197">
    <property type="entry name" value="rSAM"/>
</dbReference>
<sequence>MPTFLNQSPVFGPVTSRRFGVSLGVNLMPRTGKICTFDCLYCENGFNDERRTRDSYVGLDQVISALETALVAMAERGEKLDDICFAGNGEPTASPVFPAAVNAALALRDRYAPEAHVTVLSNGTQAARPEVHAALLRVDRNVLKLDTVDATYVAALDRPRVPYSVEHQVEVFASFKGHVIVQTIFLRGSYKGRSLDNTDEGHVEAWLSALERIRPEGVTIYTVDRDTPASGLGKAPRETLDAIAQRVRALGFPCTVGY</sequence>
<proteinExistence type="predicted"/>
<gene>
    <name evidence="8" type="ORF">AUL39_06440</name>
</gene>
<evidence type="ECO:0000259" key="7">
    <source>
        <dbReference type="Pfam" id="PF04055"/>
    </source>
</evidence>
<evidence type="ECO:0000256" key="2">
    <source>
        <dbReference type="ARBA" id="ARBA00022485"/>
    </source>
</evidence>
<dbReference type="CDD" id="cd01335">
    <property type="entry name" value="Radical_SAM"/>
    <property type="match status" value="1"/>
</dbReference>
<accession>A0A100YVT0</accession>
<keyword evidence="3" id="KW-0949">S-adenosyl-L-methionine</keyword>
<evidence type="ECO:0000256" key="4">
    <source>
        <dbReference type="ARBA" id="ARBA00022723"/>
    </source>
</evidence>
<comment type="caution">
    <text evidence="8">The sequence shown here is derived from an EMBL/GenBank/DDBJ whole genome shotgun (WGS) entry which is preliminary data.</text>
</comment>
<keyword evidence="2" id="KW-0004">4Fe-4S</keyword>
<comment type="cofactor">
    <cofactor evidence="1">
        <name>[4Fe-4S] cluster</name>
        <dbReference type="ChEBI" id="CHEBI:49883"/>
    </cofactor>
</comment>
<dbReference type="PANTHER" id="PTHR43787">
    <property type="entry name" value="FEMO COFACTOR BIOSYNTHESIS PROTEIN NIFB-RELATED"/>
    <property type="match status" value="1"/>
</dbReference>
<name>A0A100YVT0_TRASO</name>
<dbReference type="SUPFAM" id="SSF102114">
    <property type="entry name" value="Radical SAM enzymes"/>
    <property type="match status" value="1"/>
</dbReference>
<feature type="domain" description="Radical SAM core" evidence="7">
    <location>
        <begin position="32"/>
        <end position="178"/>
    </location>
</feature>
<keyword evidence="5" id="KW-0408">Iron</keyword>
<dbReference type="InterPro" id="IPR040084">
    <property type="entry name" value="GTPase_Obg"/>
</dbReference>
<dbReference type="RefSeq" id="WP_059054761.1">
    <property type="nucleotide sequence ID" value="NZ_LOJF01000009.1"/>
</dbReference>
<organism evidence="8 9">
    <name type="scientific">Tractidigestivibacter scatoligenes</name>
    <name type="common">Olsenella scatoligenes</name>
    <dbReference type="NCBI Taxonomy" id="1299998"/>
    <lineage>
        <taxon>Bacteria</taxon>
        <taxon>Bacillati</taxon>
        <taxon>Actinomycetota</taxon>
        <taxon>Coriobacteriia</taxon>
        <taxon>Coriobacteriales</taxon>
        <taxon>Atopobiaceae</taxon>
        <taxon>Tractidigestivibacter</taxon>
    </lineage>
</organism>
<dbReference type="OrthoDB" id="9800840at2"/>
<dbReference type="PANTHER" id="PTHR43787:SF11">
    <property type="entry name" value="UPF0026 PROTEIN SLR1464"/>
    <property type="match status" value="1"/>
</dbReference>
<dbReference type="SFLD" id="SFLDG01083">
    <property type="entry name" value="Uncharacterised_Radical_SAM_Su"/>
    <property type="match status" value="1"/>
</dbReference>
<dbReference type="EMBL" id="LOJF01000009">
    <property type="protein sequence ID" value="KUH58612.1"/>
    <property type="molecule type" value="Genomic_DNA"/>
</dbReference>
<keyword evidence="4" id="KW-0479">Metal-binding</keyword>
<evidence type="ECO:0000256" key="5">
    <source>
        <dbReference type="ARBA" id="ARBA00023004"/>
    </source>
</evidence>
<keyword evidence="9" id="KW-1185">Reference proteome</keyword>
<dbReference type="GO" id="GO:0051539">
    <property type="term" value="F:4 iron, 4 sulfur cluster binding"/>
    <property type="evidence" value="ECO:0007669"/>
    <property type="project" value="UniProtKB-KW"/>
</dbReference>
<dbReference type="STRING" id="1299998.AUL39_06440"/>
<dbReference type="Pfam" id="PF04055">
    <property type="entry name" value="Radical_SAM"/>
    <property type="match status" value="1"/>
</dbReference>
<dbReference type="GO" id="GO:0046872">
    <property type="term" value="F:metal ion binding"/>
    <property type="evidence" value="ECO:0007669"/>
    <property type="project" value="UniProtKB-KW"/>
</dbReference>
<evidence type="ECO:0000313" key="9">
    <source>
        <dbReference type="Proteomes" id="UP000054078"/>
    </source>
</evidence>
<dbReference type="Proteomes" id="UP000054078">
    <property type="component" value="Unassembled WGS sequence"/>
</dbReference>
<evidence type="ECO:0000313" key="8">
    <source>
        <dbReference type="EMBL" id="KUH58612.1"/>
    </source>
</evidence>
<dbReference type="InterPro" id="IPR013785">
    <property type="entry name" value="Aldolase_TIM"/>
</dbReference>
<evidence type="ECO:0000256" key="3">
    <source>
        <dbReference type="ARBA" id="ARBA00022691"/>
    </source>
</evidence>
<reference evidence="8 9" key="1">
    <citation type="submission" date="2015-12" db="EMBL/GenBank/DDBJ databases">
        <title>Draft Genome Sequence of Olsenella scatoligenes SK9K4T; a Producer of 3-Methylindole- (skatole) and 4-Methylphenol- (p-cresol) Isolated from Pig Feces.</title>
        <authorList>
            <person name="Li X."/>
            <person name="Borg B."/>
            <person name="Canibe N."/>
        </authorList>
    </citation>
    <scope>NUCLEOTIDE SEQUENCE [LARGE SCALE GENOMIC DNA]</scope>
    <source>
        <strain evidence="8 9">SK9K4</strain>
    </source>
</reference>